<evidence type="ECO:0000256" key="1">
    <source>
        <dbReference type="ARBA" id="ARBA00004138"/>
    </source>
</evidence>
<dbReference type="GO" id="GO:0036064">
    <property type="term" value="C:ciliary basal body"/>
    <property type="evidence" value="ECO:0007669"/>
    <property type="project" value="TreeGrafter"/>
</dbReference>
<dbReference type="GO" id="GO:0060271">
    <property type="term" value="P:cilium assembly"/>
    <property type="evidence" value="ECO:0007669"/>
    <property type="project" value="TreeGrafter"/>
</dbReference>
<reference evidence="5" key="1">
    <citation type="submission" date="2025-08" db="UniProtKB">
        <authorList>
            <consortium name="Ensembl"/>
        </authorList>
    </citation>
    <scope>IDENTIFICATION</scope>
</reference>
<name>A0A8C1YUV4_CYPCA</name>
<feature type="domain" description="CCDC113/CCDC96 coiled-coil" evidence="4">
    <location>
        <begin position="154"/>
        <end position="244"/>
    </location>
</feature>
<dbReference type="AlphaFoldDB" id="A0A8C1YUV4"/>
<dbReference type="Pfam" id="PF13870">
    <property type="entry name" value="CCDC113_CCDC96_CC"/>
    <property type="match status" value="1"/>
</dbReference>
<dbReference type="PANTHER" id="PTHR15654:SF1">
    <property type="entry name" value="COILED-COIL DOMAIN-CONTAINING PROTEIN 96"/>
    <property type="match status" value="1"/>
</dbReference>
<comment type="subcellular location">
    <subcellularLocation>
        <location evidence="1">Cell projection</location>
        <location evidence="1">Cilium</location>
    </subcellularLocation>
</comment>
<accession>A0A8C1YUV4</accession>
<evidence type="ECO:0000256" key="2">
    <source>
        <dbReference type="ARBA" id="ARBA00023054"/>
    </source>
</evidence>
<organism evidence="5 6">
    <name type="scientific">Cyprinus carpio</name>
    <name type="common">Common carp</name>
    <dbReference type="NCBI Taxonomy" id="7962"/>
    <lineage>
        <taxon>Eukaryota</taxon>
        <taxon>Metazoa</taxon>
        <taxon>Chordata</taxon>
        <taxon>Craniata</taxon>
        <taxon>Vertebrata</taxon>
        <taxon>Euteleostomi</taxon>
        <taxon>Actinopterygii</taxon>
        <taxon>Neopterygii</taxon>
        <taxon>Teleostei</taxon>
        <taxon>Ostariophysi</taxon>
        <taxon>Cypriniformes</taxon>
        <taxon>Cyprinidae</taxon>
        <taxon>Cyprininae</taxon>
        <taxon>Cyprinus</taxon>
    </lineage>
</organism>
<keyword evidence="2" id="KW-0175">Coiled coil</keyword>
<dbReference type="Proteomes" id="UP000694700">
    <property type="component" value="Unplaced"/>
</dbReference>
<protein>
    <recommendedName>
        <fullName evidence="4">CCDC113/CCDC96 coiled-coil domain-containing protein</fullName>
    </recommendedName>
</protein>
<dbReference type="Ensembl" id="ENSCCRT00015033292.1">
    <property type="protein sequence ID" value="ENSCCRP00015032169.1"/>
    <property type="gene ID" value="ENSCCRG00015013457.1"/>
</dbReference>
<proteinExistence type="predicted"/>
<dbReference type="InterPro" id="IPR051885">
    <property type="entry name" value="CC_CF"/>
</dbReference>
<dbReference type="InterPro" id="IPR025254">
    <property type="entry name" value="CCDC113/CCDC96_CC"/>
</dbReference>
<evidence type="ECO:0000256" key="3">
    <source>
        <dbReference type="ARBA" id="ARBA00023273"/>
    </source>
</evidence>
<keyword evidence="3" id="KW-0966">Cell projection</keyword>
<evidence type="ECO:0000313" key="5">
    <source>
        <dbReference type="Ensembl" id="ENSCCRP00015032169.1"/>
    </source>
</evidence>
<evidence type="ECO:0000259" key="4">
    <source>
        <dbReference type="Pfam" id="PF13870"/>
    </source>
</evidence>
<evidence type="ECO:0000313" key="6">
    <source>
        <dbReference type="Proteomes" id="UP000694700"/>
    </source>
</evidence>
<dbReference type="PANTHER" id="PTHR15654">
    <property type="entry name" value="COILED-COIL DOMAIN-CONTAINING PROTEIN 113-RELATED"/>
    <property type="match status" value="1"/>
</dbReference>
<dbReference type="GO" id="GO:0005930">
    <property type="term" value="C:axoneme"/>
    <property type="evidence" value="ECO:0007669"/>
    <property type="project" value="TreeGrafter"/>
</dbReference>
<sequence>MEEGSLDITDKEQMDLLHEQQAETEKLSKLKGQMQSKVVEYLNKKTGDKHPRLEEIYQTRSSTKSAWFSRGALMQHHSISELQQQRTEELRQQSSEKLNQVQHELRSSAALKHEAAMTALTANVCTQAALVQQLQEDQLKQEDQLASVHLYNIKSYSDNIGISHVKEKLHFVQMESKVKHTQLVKADTLVALKCEVLTCTRQARDGLRADNLNLQQRCGLLGNTTLLQDFEEKVDTSECLQQRLELSSC</sequence>